<dbReference type="SMART" id="SM00382">
    <property type="entry name" value="AAA"/>
    <property type="match status" value="1"/>
</dbReference>
<dbReference type="EMBL" id="CP054929">
    <property type="protein sequence ID" value="QKW48937.1"/>
    <property type="molecule type" value="Genomic_DNA"/>
</dbReference>
<dbReference type="Gene3D" id="3.40.50.300">
    <property type="entry name" value="P-loop containing nucleotide triphosphate hydrolases"/>
    <property type="match status" value="1"/>
</dbReference>
<dbReference type="RefSeq" id="WP_176160669.1">
    <property type="nucleotide sequence ID" value="NZ_CP054929.1"/>
</dbReference>
<organism evidence="2 3">
    <name type="scientific">Streptomyces buecherae</name>
    <dbReference type="NCBI Taxonomy" id="2763006"/>
    <lineage>
        <taxon>Bacteria</taxon>
        <taxon>Bacillati</taxon>
        <taxon>Actinomycetota</taxon>
        <taxon>Actinomycetes</taxon>
        <taxon>Kitasatosporales</taxon>
        <taxon>Streptomycetaceae</taxon>
        <taxon>Streptomyces</taxon>
    </lineage>
</organism>
<dbReference type="SUPFAM" id="SSF52540">
    <property type="entry name" value="P-loop containing nucleoside triphosphate hydrolases"/>
    <property type="match status" value="2"/>
</dbReference>
<keyword evidence="3" id="KW-1185">Reference proteome</keyword>
<dbReference type="InterPro" id="IPR027417">
    <property type="entry name" value="P-loop_NTPase"/>
</dbReference>
<accession>A0A7H8N352</accession>
<dbReference type="AlphaFoldDB" id="A0A7H8N352"/>
<dbReference type="InterPro" id="IPR003593">
    <property type="entry name" value="AAA+_ATPase"/>
</dbReference>
<keyword evidence="2" id="KW-0067">ATP-binding</keyword>
<feature type="domain" description="AAA+ ATPase" evidence="1">
    <location>
        <begin position="42"/>
        <end position="431"/>
    </location>
</feature>
<evidence type="ECO:0000259" key="1">
    <source>
        <dbReference type="SMART" id="SM00382"/>
    </source>
</evidence>
<gene>
    <name evidence="2" type="ORF">HUT08_04585</name>
</gene>
<name>A0A7H8N352_9ACTN</name>
<sequence length="695" mass="75693">MVREWAGESERDRAVEEYVERRLRLPRAATRTPRANRPAPAALETTLLLGPRGSGKTTLLRHLADWAERAPVARLDLAALGRDGGKPIDALAALVFDLNARKRDFAPLAFPSFGLLAIAVATEVDGAARESAVRDMERALGNPPADRSEVLGRLAEAAAALGAPALVRAGLLLLPEWQGGWARLRTRLRLARLRRGSSQQPAGTFLLALNGRYGAQEEGERQRAEAVLFQAFVDDLCRAYEGRRARRRTTRCLVLLDNVDCPLGDAFLRLLLEARKTANASDPLVVLAAAGSYPDVLRTFPWGGPPQPGGYPGRWVADQPKFVPQRVARGLRVGQLRDLHRHEVEQQAERTLRLAGRQVPPPHADSGVKWLGWVVYELTRGQPAATARVLAALLAHGGGLPWEERLRRAFEPDGDLVDELLERLLPIGASRELVRVLTRASAAADLAQAGTARTLWAEGDEAVHKDFDDFCADVLRTLHIDTGDRDTDGRTETPHPMLRFLLLRKLAATPRTAPPTAGPTVTPADGWVAAHTALRAHAADGASPGVAAYHALALGDLPAAAGYLNDRFERGSPQEWCTELCRLRRAPVRTPGGALEGPPWEHYEQLVAFLGEGEIDSRLRTVTRLLAASWIAPEPPDGAATDRAGDPYRNPLGDPYAELFGEIAARFRTLAAHTGSADWYPVLLAKAAQYEGKPW</sequence>
<keyword evidence="2" id="KW-0547">Nucleotide-binding</keyword>
<dbReference type="Proteomes" id="UP000509303">
    <property type="component" value="Chromosome"/>
</dbReference>
<dbReference type="GO" id="GO:0005524">
    <property type="term" value="F:ATP binding"/>
    <property type="evidence" value="ECO:0007669"/>
    <property type="project" value="UniProtKB-KW"/>
</dbReference>
<evidence type="ECO:0000313" key="3">
    <source>
        <dbReference type="Proteomes" id="UP000509303"/>
    </source>
</evidence>
<proteinExistence type="predicted"/>
<evidence type="ECO:0000313" key="2">
    <source>
        <dbReference type="EMBL" id="QKW48937.1"/>
    </source>
</evidence>
<protein>
    <submittedName>
        <fullName evidence="2">ATP-binding protein</fullName>
    </submittedName>
</protein>
<reference evidence="2 3" key="1">
    <citation type="submission" date="2020-06" db="EMBL/GenBank/DDBJ databases">
        <title>Genome mining for natural products.</title>
        <authorList>
            <person name="Zhang B."/>
            <person name="Shi J."/>
            <person name="Ge H."/>
        </authorList>
    </citation>
    <scope>NUCLEOTIDE SEQUENCE [LARGE SCALE GENOMIC DNA]</scope>
    <source>
        <strain evidence="2 3">NA00687</strain>
    </source>
</reference>